<dbReference type="InterPro" id="IPR051677">
    <property type="entry name" value="AfsR-DnrI-RedD_regulator"/>
</dbReference>
<reference evidence="8" key="1">
    <citation type="journal article" date="2021" name="Curr. Microbiol.">
        <title>Complete genome of nocamycin-producing strain Saccharothrix syringae NRRL B-16468 reveals the biosynthetic potential for secondary metabolites.</title>
        <authorList>
            <person name="Mo X."/>
            <person name="Yang S."/>
        </authorList>
    </citation>
    <scope>NUCLEOTIDE SEQUENCE [LARGE SCALE GENOMIC DNA]</scope>
    <source>
        <strain evidence="8">ATCC 51364 / DSM 43886 / JCM 6844 / KCTC 9398 / NBRC 14523 / NRRL B-16468 / INA 2240</strain>
    </source>
</reference>
<dbReference type="InterPro" id="IPR001867">
    <property type="entry name" value="OmpR/PhoB-type_DNA-bd"/>
</dbReference>
<dbReference type="PANTHER" id="PTHR35807">
    <property type="entry name" value="TRANSCRIPTIONAL REGULATOR REDD-RELATED"/>
    <property type="match status" value="1"/>
</dbReference>
<dbReference type="InterPro" id="IPR016032">
    <property type="entry name" value="Sig_transdc_resp-reg_C-effctor"/>
</dbReference>
<dbReference type="OrthoDB" id="8482304at2"/>
<dbReference type="SUPFAM" id="SSF46894">
    <property type="entry name" value="C-terminal effector domain of the bipartite response regulators"/>
    <property type="match status" value="1"/>
</dbReference>
<evidence type="ECO:0000259" key="6">
    <source>
        <dbReference type="PROSITE" id="PS51755"/>
    </source>
</evidence>
<accession>A0A5Q0GY09</accession>
<protein>
    <submittedName>
        <fullName evidence="7">SARP family transcriptional regulator</fullName>
    </submittedName>
</protein>
<name>A0A5Q0GY09_SACSY</name>
<dbReference type="CDD" id="cd15831">
    <property type="entry name" value="BTAD"/>
    <property type="match status" value="1"/>
</dbReference>
<dbReference type="EMBL" id="CP034550">
    <property type="protein sequence ID" value="QFZ18575.1"/>
    <property type="molecule type" value="Genomic_DNA"/>
</dbReference>
<evidence type="ECO:0000256" key="5">
    <source>
        <dbReference type="PROSITE-ProRule" id="PRU01091"/>
    </source>
</evidence>
<evidence type="ECO:0000256" key="3">
    <source>
        <dbReference type="ARBA" id="ARBA00023125"/>
    </source>
</evidence>
<dbReference type="GO" id="GO:0000160">
    <property type="term" value="P:phosphorelay signal transduction system"/>
    <property type="evidence" value="ECO:0007669"/>
    <property type="project" value="InterPro"/>
</dbReference>
<dbReference type="SUPFAM" id="SSF52540">
    <property type="entry name" value="P-loop containing nucleoside triphosphate hydrolases"/>
    <property type="match status" value="1"/>
</dbReference>
<dbReference type="InterPro" id="IPR011990">
    <property type="entry name" value="TPR-like_helical_dom_sf"/>
</dbReference>
<dbReference type="Gene3D" id="1.25.40.10">
    <property type="entry name" value="Tetratricopeptide repeat domain"/>
    <property type="match status" value="2"/>
</dbReference>
<dbReference type="InterPro" id="IPR005158">
    <property type="entry name" value="BTAD"/>
</dbReference>
<evidence type="ECO:0000313" key="7">
    <source>
        <dbReference type="EMBL" id="QFZ18575.1"/>
    </source>
</evidence>
<dbReference type="InterPro" id="IPR041664">
    <property type="entry name" value="AAA_16"/>
</dbReference>
<feature type="domain" description="OmpR/PhoB-type" evidence="6">
    <location>
        <begin position="15"/>
        <end position="113"/>
    </location>
</feature>
<keyword evidence="2" id="KW-0805">Transcription regulation</keyword>
<dbReference type="SMART" id="SM01043">
    <property type="entry name" value="BTAD"/>
    <property type="match status" value="1"/>
</dbReference>
<organism evidence="7 8">
    <name type="scientific">Saccharothrix syringae</name>
    <name type="common">Nocardiopsis syringae</name>
    <dbReference type="NCBI Taxonomy" id="103733"/>
    <lineage>
        <taxon>Bacteria</taxon>
        <taxon>Bacillati</taxon>
        <taxon>Actinomycetota</taxon>
        <taxon>Actinomycetes</taxon>
        <taxon>Pseudonocardiales</taxon>
        <taxon>Pseudonocardiaceae</taxon>
        <taxon>Saccharothrix</taxon>
    </lineage>
</organism>
<evidence type="ECO:0000256" key="2">
    <source>
        <dbReference type="ARBA" id="ARBA00023015"/>
    </source>
</evidence>
<keyword evidence="8" id="KW-1185">Reference proteome</keyword>
<dbReference type="GO" id="GO:0006355">
    <property type="term" value="P:regulation of DNA-templated transcription"/>
    <property type="evidence" value="ECO:0007669"/>
    <property type="project" value="InterPro"/>
</dbReference>
<dbReference type="KEGG" id="ssyi:EKG83_14890"/>
<feature type="DNA-binding region" description="OmpR/PhoB-type" evidence="5">
    <location>
        <begin position="15"/>
        <end position="113"/>
    </location>
</feature>
<sequence length="1151" mass="123668">MRWPWTGHHRSEGTVAEARTCSLRVKVLGPLRAWLGERELALGSNRQQTVLAVLAAHPNRLVSQRALITGVWGGEAPASASGNLHTYLSGLRRAFGPARDLLVSGSAGYSLRLDQGALDSALFDQLRLEAEQRYAAGDRRGAVTLLDEGLALWSGEVYAGLRSPFTDRTRRRLEALRLDAVRLRARARLELGEHAELVAELTDLVRQHPLDESAHELLMLALHRGGRRAEALEVFHAARRLLAGEGAKPGRTLTDLHHLVLAGPAERRQSHPLLRVPPPRASPPPTGVPLGRASEVAVLTGALEGVLSGQGRAVWVEGEAGIGKTALLTAALAGAEARSCHLAWAVADEMNGRFPLQVVLDALDVTSTSADRERAALAARLREPAARNEWNRTAPVNRLLAHVAGLCATAPLVLVVDDFQWADDATLLFWDRLIAATDTLPLLLVCATRPPGGRDRLVTPRRGVVDADGLLLPLAPLPAVEVERVVGAVVGASRGPGLRSLASVAAGNPAYAVEIAELMARDGRVRVVNGSADVDDGALADSLGAMRGGVHDVVADLAEDTREVLRSAALLGMRFDVAGLAAVSGRSPVRLLRALDEAAVAQLVVESGDDLAFRHPYVRWVLYGQVPQPMKVALHRQAAEALASANAPVERVVEQLENSALDAWVVRWAAGHHEQLVERVPHQGSVLLRRVLDTGLVEGAERTALVMVLLRTAFRLGLDVEAPAAEALSGGIGPEDAAEARHVLARDRHRRGDVPGAVAVLEDAVRAPGTPDVWRTRHEALIADVRRGALADLDEADVVSERAHARAVAAGEIRAAAYALRNRWFVASVRRDHERALRHVDDALALVGHDRGTAEARCDLLDHRAFTLQNLDRLAEAEGALAEARQVIGRYGLPSGVEVPLAVQRYWTGAWDGALVELGGVNCDAPGLTFYGIREDGPGTVLLHGVSALIALRRDQWANALVHLDAAPAPVGLVGAERESGDFLLFATALAARRRGRLDEAVRLLSSLLRPEEAPMLLRHQWLPHLVRLALEAGRRPVARQAVEACEDEAAREVVPARAVRAAAHCRALVAGDPRALLEVAAQHRSVGRVVELAEALEDAAVAHAVLGDHRAAEEVYAEAAAGYRRLDARWDLARSRQRLDQAIAVDRPTR</sequence>
<proteinExistence type="inferred from homology"/>
<dbReference type="Proteomes" id="UP000325787">
    <property type="component" value="Chromosome"/>
</dbReference>
<dbReference type="SUPFAM" id="SSF48452">
    <property type="entry name" value="TPR-like"/>
    <property type="match status" value="1"/>
</dbReference>
<dbReference type="AlphaFoldDB" id="A0A5Q0GY09"/>
<dbReference type="InterPro" id="IPR036388">
    <property type="entry name" value="WH-like_DNA-bd_sf"/>
</dbReference>
<dbReference type="Pfam" id="PF03704">
    <property type="entry name" value="BTAD"/>
    <property type="match status" value="1"/>
</dbReference>
<keyword evidence="4" id="KW-0804">Transcription</keyword>
<dbReference type="SMART" id="SM00862">
    <property type="entry name" value="Trans_reg_C"/>
    <property type="match status" value="1"/>
</dbReference>
<dbReference type="Gene3D" id="1.10.10.10">
    <property type="entry name" value="Winged helix-like DNA-binding domain superfamily/Winged helix DNA-binding domain"/>
    <property type="match status" value="1"/>
</dbReference>
<keyword evidence="3 5" id="KW-0238">DNA-binding</keyword>
<evidence type="ECO:0000313" key="8">
    <source>
        <dbReference type="Proteomes" id="UP000325787"/>
    </source>
</evidence>
<dbReference type="Pfam" id="PF13191">
    <property type="entry name" value="AAA_16"/>
    <property type="match status" value="1"/>
</dbReference>
<dbReference type="GO" id="GO:0003677">
    <property type="term" value="F:DNA binding"/>
    <property type="evidence" value="ECO:0007669"/>
    <property type="project" value="UniProtKB-UniRule"/>
</dbReference>
<dbReference type="PROSITE" id="PS51755">
    <property type="entry name" value="OMPR_PHOB"/>
    <property type="match status" value="1"/>
</dbReference>
<comment type="similarity">
    <text evidence="1">Belongs to the AfsR/DnrI/RedD regulatory family.</text>
</comment>
<dbReference type="InterPro" id="IPR027417">
    <property type="entry name" value="P-loop_NTPase"/>
</dbReference>
<dbReference type="PANTHER" id="PTHR35807:SF1">
    <property type="entry name" value="TRANSCRIPTIONAL REGULATOR REDD"/>
    <property type="match status" value="1"/>
</dbReference>
<gene>
    <name evidence="7" type="ORF">EKG83_14890</name>
</gene>
<evidence type="ECO:0000256" key="4">
    <source>
        <dbReference type="ARBA" id="ARBA00023163"/>
    </source>
</evidence>
<evidence type="ECO:0000256" key="1">
    <source>
        <dbReference type="ARBA" id="ARBA00005820"/>
    </source>
</evidence>